<dbReference type="Proteomes" id="UP001465976">
    <property type="component" value="Unassembled WGS sequence"/>
</dbReference>
<protein>
    <recommendedName>
        <fullName evidence="4">C2H2-type domain-containing protein</fullName>
    </recommendedName>
</protein>
<accession>A0ABR3FVJ0</accession>
<keyword evidence="3" id="KW-1185">Reference proteome</keyword>
<evidence type="ECO:0000313" key="2">
    <source>
        <dbReference type="EMBL" id="KAL0579539.1"/>
    </source>
</evidence>
<dbReference type="EMBL" id="JBAHYK010000056">
    <property type="protein sequence ID" value="KAL0579539.1"/>
    <property type="molecule type" value="Genomic_DNA"/>
</dbReference>
<reference evidence="2 3" key="1">
    <citation type="submission" date="2024-02" db="EMBL/GenBank/DDBJ databases">
        <title>A draft genome for the cacao thread blight pathogen Marasmius crinis-equi.</title>
        <authorList>
            <person name="Cohen S.P."/>
            <person name="Baruah I.K."/>
            <person name="Amoako-Attah I."/>
            <person name="Bukari Y."/>
            <person name="Meinhardt L.W."/>
            <person name="Bailey B.A."/>
        </authorList>
    </citation>
    <scope>NUCLEOTIDE SEQUENCE [LARGE SCALE GENOMIC DNA]</scope>
    <source>
        <strain evidence="2 3">GH-76</strain>
    </source>
</reference>
<organism evidence="2 3">
    <name type="scientific">Marasmius crinis-equi</name>
    <dbReference type="NCBI Taxonomy" id="585013"/>
    <lineage>
        <taxon>Eukaryota</taxon>
        <taxon>Fungi</taxon>
        <taxon>Dikarya</taxon>
        <taxon>Basidiomycota</taxon>
        <taxon>Agaricomycotina</taxon>
        <taxon>Agaricomycetes</taxon>
        <taxon>Agaricomycetidae</taxon>
        <taxon>Agaricales</taxon>
        <taxon>Marasmiineae</taxon>
        <taxon>Marasmiaceae</taxon>
        <taxon>Marasmius</taxon>
    </lineage>
</organism>
<feature type="region of interest" description="Disordered" evidence="1">
    <location>
        <begin position="106"/>
        <end position="152"/>
    </location>
</feature>
<feature type="region of interest" description="Disordered" evidence="1">
    <location>
        <begin position="1"/>
        <end position="59"/>
    </location>
</feature>
<gene>
    <name evidence="2" type="ORF">V5O48_002468</name>
</gene>
<proteinExistence type="predicted"/>
<feature type="compositionally biased region" description="Low complexity" evidence="1">
    <location>
        <begin position="122"/>
        <end position="131"/>
    </location>
</feature>
<evidence type="ECO:0000256" key="1">
    <source>
        <dbReference type="SAM" id="MobiDB-lite"/>
    </source>
</evidence>
<comment type="caution">
    <text evidence="2">The sequence shown here is derived from an EMBL/GenBank/DDBJ whole genome shotgun (WGS) entry which is preliminary data.</text>
</comment>
<sequence>MTSSRSNTPSDSYDDVGPSPPVGRGQALRRVTTLHPRMGGDESLFRSSTQPPATTAPTLGVFHAKTATYRWPPLIEPLPSLVEQPGRVPSGGTPPSSYLQDIWQRPQGVAQRLASTSDESGTRPSSAGSSSDAERDTQSPPLSNGVPEESNEWLSHAAPVKDANGPGADWQCTWKDPEGVVLPCAYRGKKQLVKRHIITTHLNIKKFVCVICDKRFAQSPARAWRSNLNNI</sequence>
<name>A0ABR3FVJ0_9AGAR</name>
<feature type="compositionally biased region" description="Polar residues" evidence="1">
    <location>
        <begin position="1"/>
        <end position="11"/>
    </location>
</feature>
<evidence type="ECO:0008006" key="4">
    <source>
        <dbReference type="Google" id="ProtNLM"/>
    </source>
</evidence>
<evidence type="ECO:0000313" key="3">
    <source>
        <dbReference type="Proteomes" id="UP001465976"/>
    </source>
</evidence>